<keyword evidence="5" id="KW-1185">Reference proteome</keyword>
<evidence type="ECO:0000313" key="5">
    <source>
        <dbReference type="Proteomes" id="UP001491310"/>
    </source>
</evidence>
<feature type="domain" description="NAD(P)-binding" evidence="3">
    <location>
        <begin position="465"/>
        <end position="551"/>
    </location>
</feature>
<gene>
    <name evidence="4" type="ORF">WJX75_007376</name>
</gene>
<dbReference type="InterPro" id="IPR008979">
    <property type="entry name" value="Galactose-bd-like_sf"/>
</dbReference>
<name>A0ABR2YWP0_9CHLO</name>
<dbReference type="PANTHER" id="PTHR15020:SF47">
    <property type="entry name" value="NAD(P)-BINDING DOMAIN-CONTAINING PROTEIN"/>
    <property type="match status" value="1"/>
</dbReference>
<dbReference type="InterPro" id="IPR013857">
    <property type="entry name" value="NADH-UbQ_OxRdtase-assoc_prot30"/>
</dbReference>
<comment type="caution">
    <text evidence="4">The sequence shown here is derived from an EMBL/GenBank/DDBJ whole genome shotgun (WGS) entry which is preliminary data.</text>
</comment>
<feature type="compositionally biased region" description="Basic and acidic residues" evidence="1">
    <location>
        <begin position="37"/>
        <end position="48"/>
    </location>
</feature>
<dbReference type="InterPro" id="IPR036291">
    <property type="entry name" value="NAD(P)-bd_dom_sf"/>
</dbReference>
<dbReference type="InterPro" id="IPR016040">
    <property type="entry name" value="NAD(P)-bd_dom"/>
</dbReference>
<dbReference type="Pfam" id="PF08547">
    <property type="entry name" value="CIA30"/>
    <property type="match status" value="1"/>
</dbReference>
<protein>
    <recommendedName>
        <fullName evidence="6">NAD(P)-binding protein</fullName>
    </recommendedName>
</protein>
<evidence type="ECO:0000256" key="1">
    <source>
        <dbReference type="SAM" id="MobiDB-lite"/>
    </source>
</evidence>
<proteinExistence type="predicted"/>
<feature type="region of interest" description="Disordered" evidence="1">
    <location>
        <begin position="1"/>
        <end position="86"/>
    </location>
</feature>
<evidence type="ECO:0008006" key="6">
    <source>
        <dbReference type="Google" id="ProtNLM"/>
    </source>
</evidence>
<evidence type="ECO:0000259" key="3">
    <source>
        <dbReference type="Pfam" id="PF13460"/>
    </source>
</evidence>
<dbReference type="Pfam" id="PF13460">
    <property type="entry name" value="NAD_binding_10"/>
    <property type="match status" value="2"/>
</dbReference>
<feature type="domain" description="NADH:ubiquinone oxidoreductase intermediate-associated protein 30" evidence="2">
    <location>
        <begin position="315"/>
        <end position="423"/>
    </location>
</feature>
<sequence length="599" mass="65152">MRAQRKLLPVRSQAGAPKEGGNNGDTRRRKPWRKRSKDAATKKDKEKPVAASQQERQQKGESSTKSEARSSVDKGPGGEDGADSSFVDEFNPVVLGRKSRQMLNNVWKQFTKLGSPVTSNLYLENEFSRSVVEVGEFETPQAANTTVLVTGATGRVGRVLVRKLVLRGYKVVVLARNREEVAQSLPSSVKIVEGDIANVQACRAAIQGADKVVYCARARTSSIEDVKAVEEDGVIRLAVELQDARQRRSARRKMRNPTGKLVLSEARNFAADWAVERRGDEAGGDDEDGSFASSLVKSKRSKFTKTVRDEVSTSINGRNNLVFEGTVNTKGGTAQVGTPLAVGASLGDCEGIYLRALGDGQQYIVQLMQEGGEAYTARINTQIKFQNFRLPFSAFRYNSGGDGPAPLDPAKITHLSVRFENKKTMPPVMKPGNEWLPIFSDSFAKSFKLEIDRVKALPGGEETDFILVSCAGAAAATDDEPAASSAQMLSHKRRGENALRGSGLGYTIVRPGTLLEEPGGYKALIFDQGERISQGISCADVADVCLKALHDAAARNKTFEVCHEYTPERGLEQYELVAHLPDKANNYLGPALAVLEKNT</sequence>
<reference evidence="4 5" key="1">
    <citation type="journal article" date="2024" name="Nat. Commun.">
        <title>Phylogenomics reveals the evolutionary origins of lichenization in chlorophyte algae.</title>
        <authorList>
            <person name="Puginier C."/>
            <person name="Libourel C."/>
            <person name="Otte J."/>
            <person name="Skaloud P."/>
            <person name="Haon M."/>
            <person name="Grisel S."/>
            <person name="Petersen M."/>
            <person name="Berrin J.G."/>
            <person name="Delaux P.M."/>
            <person name="Dal Grande F."/>
            <person name="Keller J."/>
        </authorList>
    </citation>
    <scope>NUCLEOTIDE SEQUENCE [LARGE SCALE GENOMIC DNA]</scope>
    <source>
        <strain evidence="4 5">SAG 216-7</strain>
    </source>
</reference>
<dbReference type="SUPFAM" id="SSF49785">
    <property type="entry name" value="Galactose-binding domain-like"/>
    <property type="match status" value="1"/>
</dbReference>
<dbReference type="EMBL" id="JALJOT010000004">
    <property type="protein sequence ID" value="KAK9916019.1"/>
    <property type="molecule type" value="Genomic_DNA"/>
</dbReference>
<feature type="domain" description="NAD(P)-binding" evidence="3">
    <location>
        <begin position="151"/>
        <end position="238"/>
    </location>
</feature>
<dbReference type="SUPFAM" id="SSF51735">
    <property type="entry name" value="NAD(P)-binding Rossmann-fold domains"/>
    <property type="match status" value="1"/>
</dbReference>
<evidence type="ECO:0000259" key="2">
    <source>
        <dbReference type="Pfam" id="PF08547"/>
    </source>
</evidence>
<dbReference type="Gene3D" id="3.40.50.720">
    <property type="entry name" value="NAD(P)-binding Rossmann-like Domain"/>
    <property type="match status" value="2"/>
</dbReference>
<feature type="compositionally biased region" description="Basic residues" evidence="1">
    <location>
        <begin position="27"/>
        <end position="36"/>
    </location>
</feature>
<dbReference type="PANTHER" id="PTHR15020">
    <property type="entry name" value="FLAVIN REDUCTASE-RELATED"/>
    <property type="match status" value="1"/>
</dbReference>
<dbReference type="Proteomes" id="UP001491310">
    <property type="component" value="Unassembled WGS sequence"/>
</dbReference>
<organism evidence="4 5">
    <name type="scientific">Coccomyxa subellipsoidea</name>
    <dbReference type="NCBI Taxonomy" id="248742"/>
    <lineage>
        <taxon>Eukaryota</taxon>
        <taxon>Viridiplantae</taxon>
        <taxon>Chlorophyta</taxon>
        <taxon>core chlorophytes</taxon>
        <taxon>Trebouxiophyceae</taxon>
        <taxon>Trebouxiophyceae incertae sedis</taxon>
        <taxon>Coccomyxaceae</taxon>
        <taxon>Coccomyxa</taxon>
    </lineage>
</organism>
<accession>A0ABR2YWP0</accession>
<feature type="compositionally biased region" description="Basic and acidic residues" evidence="1">
    <location>
        <begin position="56"/>
        <end position="72"/>
    </location>
</feature>
<evidence type="ECO:0000313" key="4">
    <source>
        <dbReference type="EMBL" id="KAK9916019.1"/>
    </source>
</evidence>